<dbReference type="Proteomes" id="UP000224006">
    <property type="component" value="Chromosome XIII"/>
</dbReference>
<comment type="caution">
    <text evidence="2">The sequence shown here is derived from an EMBL/GenBank/DDBJ whole genome shotgun (WGS) entry which is preliminary data.</text>
</comment>
<feature type="region of interest" description="Disordered" evidence="1">
    <location>
        <begin position="353"/>
        <end position="465"/>
    </location>
</feature>
<feature type="compositionally biased region" description="Polar residues" evidence="1">
    <location>
        <begin position="455"/>
        <end position="464"/>
    </location>
</feature>
<reference evidence="2 3" key="1">
    <citation type="submission" date="2017-09" db="EMBL/GenBank/DDBJ databases">
        <title>Genome sequencing of Besnoitia besnoiti strain Bb-Ger1.</title>
        <authorList>
            <person name="Schares G."/>
            <person name="Venepally P."/>
            <person name="Lorenzi H.A."/>
        </authorList>
    </citation>
    <scope>NUCLEOTIDE SEQUENCE [LARGE SCALE GENOMIC DNA]</scope>
    <source>
        <strain evidence="2 3">Bb-Ger1</strain>
    </source>
</reference>
<proteinExistence type="predicted"/>
<keyword evidence="3" id="KW-1185">Reference proteome</keyword>
<dbReference type="AlphaFoldDB" id="A0A2A9M681"/>
<feature type="compositionally biased region" description="Basic and acidic residues" evidence="1">
    <location>
        <begin position="425"/>
        <end position="448"/>
    </location>
</feature>
<dbReference type="OrthoDB" id="330593at2759"/>
<dbReference type="EMBL" id="NWUJ01000016">
    <property type="protein sequence ID" value="PFH31153.1"/>
    <property type="molecule type" value="Genomic_DNA"/>
</dbReference>
<dbReference type="RefSeq" id="XP_029215162.1">
    <property type="nucleotide sequence ID" value="XM_029361695.1"/>
</dbReference>
<sequence length="695" mass="75046">MAFQSATNRTSLHPLIMQQGNNAVCPRHLYPAPVLPPHANAPDSAALIPEGGPVRSFPHAQGLAAAGEQEYLNQACRDRHLSSSTAESVECEYYVWNSVTQQYSRTDPRTGEALLRDPHYLQYHFHLVDEHGDAQTVLPQRLEGGTTMTDCCATPCVQGVCLSAVTPALSARPAATEAAQAGEPAVRQAAEAHLLPPACALGAAHSPLMSGRERQGAASSHTHQLAPTDGIHVLPCLEDWCLWSRGIAAAPSAGGMNVDCPCCGQSDALPASHQSAPIACGEALPRGWRSPPSSPYASPHVCLGCSGVAGQAERGGVCVCCHCGCHARGTDKVCQLGGERVCSRRTPPIHRRDLSQTAKATWAATDRPENSNKKPELRSLSCDKRTEAHMPENSPLSSERLHSARAERGMQARAGLSSGGDDAYDPSRGREGSRQSDGTRSEATRNWDEGYGPSSEDSAASSVFNGDPRRSAVVVEPPQSVTLSTSRPWEFTRAAAHRNRSAPQRARYRASAHSLQDARARLQVAEHVVAVMSPWGGRRRADGRNSPSSRAFSGEIESADATVGREKARVDQGPGYGFSNGVFRRGTSKTRNPGGTRRGPPKTSQPGPAPGQRLRQHDPVSRGCQLRAAWDGDAFLRQQKRSQFDVKAYDTWLQNKGHLLRAKALELQREEQRLLLMMMEQQYPQTRKSSALQRS</sequence>
<dbReference type="GeneID" id="40308079"/>
<dbReference type="VEuPathDB" id="ToxoDB:BESB_030270"/>
<evidence type="ECO:0000313" key="3">
    <source>
        <dbReference type="Proteomes" id="UP000224006"/>
    </source>
</evidence>
<feature type="compositionally biased region" description="Basic and acidic residues" evidence="1">
    <location>
        <begin position="399"/>
        <end position="410"/>
    </location>
</feature>
<evidence type="ECO:0000313" key="2">
    <source>
        <dbReference type="EMBL" id="PFH31153.1"/>
    </source>
</evidence>
<feature type="compositionally biased region" description="Basic and acidic residues" evidence="1">
    <location>
        <begin position="366"/>
        <end position="390"/>
    </location>
</feature>
<feature type="region of interest" description="Disordered" evidence="1">
    <location>
        <begin position="536"/>
        <end position="621"/>
    </location>
</feature>
<protein>
    <submittedName>
        <fullName evidence="2">Uncharacterized protein</fullName>
    </submittedName>
</protein>
<gene>
    <name evidence="2" type="ORF">BESB_030270</name>
</gene>
<evidence type="ECO:0000256" key="1">
    <source>
        <dbReference type="SAM" id="MobiDB-lite"/>
    </source>
</evidence>
<name>A0A2A9M681_BESBE</name>
<organism evidence="2 3">
    <name type="scientific">Besnoitia besnoiti</name>
    <name type="common">Apicomplexan protozoan</name>
    <dbReference type="NCBI Taxonomy" id="94643"/>
    <lineage>
        <taxon>Eukaryota</taxon>
        <taxon>Sar</taxon>
        <taxon>Alveolata</taxon>
        <taxon>Apicomplexa</taxon>
        <taxon>Conoidasida</taxon>
        <taxon>Coccidia</taxon>
        <taxon>Eucoccidiorida</taxon>
        <taxon>Eimeriorina</taxon>
        <taxon>Sarcocystidae</taxon>
        <taxon>Besnoitia</taxon>
    </lineage>
</organism>
<accession>A0A2A9M681</accession>
<dbReference type="KEGG" id="bbes:BESB_030270"/>